<evidence type="ECO:0000256" key="2">
    <source>
        <dbReference type="ARBA" id="ARBA00012702"/>
    </source>
</evidence>
<dbReference type="InterPro" id="IPR045089">
    <property type="entry name" value="PGGT1B-like"/>
</dbReference>
<sequence>MGAKNLARANYISSELLGRKRETVEIVTEEPIENIMKEVETDTTIDRHEVMDMCEELLNEPLHALDHDYALKGLKFAFDSNMPPQMVALDASQAWMVYWIANSMQVFNETTIDEENKRKMVEKLFLMSEDKGPFSGGEGQLPHIASTYAAVNALALCDNFDNCWDQLDRKAIYKWLLSLKQTDGGFTTCNPVGERDIRGVYCALSVASLLNIMTDELIEGVLEYLQKCQTFEGGFGATLLQDEAHGGYTFCAVASLCILNKLHTINVEKLMEWCSARQYNEEMGLCGRGNKLVDGCYSFWVGSTAAMIEATTGVECINKQALRKYILNCCQSTTGISLRDKPGKNGDFYHTNYVLMGLAITESTFKYKMEPNKKSPFDLVSIPSTTEDKPSDLSSINPIYGLPSDVVRKFHKHFV</sequence>
<name>A0A8H2VKK8_9SACH</name>
<accession>A0A8H2VKK8</accession>
<feature type="domain" description="Prenyltransferase alpha-alpha toroid" evidence="10">
    <location>
        <begin position="80"/>
        <end position="400"/>
    </location>
</feature>
<evidence type="ECO:0000256" key="6">
    <source>
        <dbReference type="ARBA" id="ARBA00022723"/>
    </source>
</evidence>
<comment type="similarity">
    <text evidence="1 9">Belongs to the protein prenyltransferase subunit beta family.</text>
</comment>
<dbReference type="GO" id="GO:0008270">
    <property type="term" value="F:zinc ion binding"/>
    <property type="evidence" value="ECO:0007669"/>
    <property type="project" value="UniProtKB-UniRule"/>
</dbReference>
<dbReference type="GeneID" id="64860194"/>
<keyword evidence="12" id="KW-1185">Reference proteome</keyword>
<comment type="subunit">
    <text evidence="9">Heterodimer of an alpha and a beta subunit.</text>
</comment>
<evidence type="ECO:0000256" key="4">
    <source>
        <dbReference type="ARBA" id="ARBA00022602"/>
    </source>
</evidence>
<dbReference type="GO" id="GO:0005965">
    <property type="term" value="C:protein farnesyltransferase complex"/>
    <property type="evidence" value="ECO:0007669"/>
    <property type="project" value="UniProtKB-UniRule"/>
</dbReference>
<comment type="function">
    <text evidence="9">Catalyzes the transfer of a farnesyl moiety from farnesyl diphosphate to a cysteine at the fourth position from the C-terminus of several proteins. The beta subunit is responsible for peptide-binding.</text>
</comment>
<organism evidence="11 12">
    <name type="scientific">Maudiozyma barnettii</name>
    <dbReference type="NCBI Taxonomy" id="61262"/>
    <lineage>
        <taxon>Eukaryota</taxon>
        <taxon>Fungi</taxon>
        <taxon>Dikarya</taxon>
        <taxon>Ascomycota</taxon>
        <taxon>Saccharomycotina</taxon>
        <taxon>Saccharomycetes</taxon>
        <taxon>Saccharomycetales</taxon>
        <taxon>Saccharomycetaceae</taxon>
        <taxon>Maudiozyma</taxon>
    </lineage>
</organism>
<evidence type="ECO:0000313" key="12">
    <source>
        <dbReference type="Proteomes" id="UP000644660"/>
    </source>
</evidence>
<evidence type="ECO:0000256" key="1">
    <source>
        <dbReference type="ARBA" id="ARBA00010497"/>
    </source>
</evidence>
<keyword evidence="6 9" id="KW-0479">Metal-binding</keyword>
<dbReference type="RefSeq" id="XP_041408930.1">
    <property type="nucleotide sequence ID" value="XM_041552996.1"/>
</dbReference>
<keyword evidence="7" id="KW-0677">Repeat</keyword>
<dbReference type="InterPro" id="IPR026872">
    <property type="entry name" value="FTB"/>
</dbReference>
<dbReference type="SUPFAM" id="SSF48239">
    <property type="entry name" value="Terpenoid cyclases/Protein prenyltransferases"/>
    <property type="match status" value="1"/>
</dbReference>
<dbReference type="EMBL" id="CAEFZW010000013">
    <property type="protein sequence ID" value="CAB4257086.1"/>
    <property type="molecule type" value="Genomic_DNA"/>
</dbReference>
<comment type="caution">
    <text evidence="11">The sequence shown here is derived from an EMBL/GenBank/DDBJ whole genome shotgun (WGS) entry which is preliminary data.</text>
</comment>
<evidence type="ECO:0000256" key="3">
    <source>
        <dbReference type="ARBA" id="ARBA00015798"/>
    </source>
</evidence>
<keyword evidence="5 9" id="KW-0808">Transferase</keyword>
<dbReference type="Pfam" id="PF00432">
    <property type="entry name" value="Prenyltrans"/>
    <property type="match status" value="1"/>
</dbReference>
<reference evidence="11 12" key="1">
    <citation type="submission" date="2020-05" db="EMBL/GenBank/DDBJ databases">
        <authorList>
            <person name="Casaregola S."/>
            <person name="Devillers H."/>
            <person name="Grondin C."/>
        </authorList>
    </citation>
    <scope>NUCLEOTIDE SEQUENCE [LARGE SCALE GENOMIC DNA]</scope>
    <source>
        <strain evidence="11 12">CLIB 1767</strain>
    </source>
</reference>
<dbReference type="Gene3D" id="1.50.10.20">
    <property type="match status" value="1"/>
</dbReference>
<keyword evidence="4 9" id="KW-0637">Prenyltransferase</keyword>
<evidence type="ECO:0000256" key="9">
    <source>
        <dbReference type="RuleBase" id="RU365056"/>
    </source>
</evidence>
<dbReference type="InterPro" id="IPR008930">
    <property type="entry name" value="Terpenoid_cyclase/PrenylTrfase"/>
</dbReference>
<dbReference type="PANTHER" id="PTHR11774:SF6">
    <property type="entry name" value="PROTEIN FARNESYLTRANSFERASE SUBUNIT BETA"/>
    <property type="match status" value="1"/>
</dbReference>
<comment type="catalytic activity">
    <reaction evidence="9">
        <text>L-cysteinyl-[protein] + (2E,6E)-farnesyl diphosphate = S-(2E,6E)-farnesyl-L-cysteinyl-[protein] + diphosphate</text>
        <dbReference type="Rhea" id="RHEA:13345"/>
        <dbReference type="Rhea" id="RHEA-COMP:10131"/>
        <dbReference type="Rhea" id="RHEA-COMP:11535"/>
        <dbReference type="ChEBI" id="CHEBI:29950"/>
        <dbReference type="ChEBI" id="CHEBI:33019"/>
        <dbReference type="ChEBI" id="CHEBI:86019"/>
        <dbReference type="ChEBI" id="CHEBI:175763"/>
    </reaction>
</comment>
<dbReference type="OrthoDB" id="10261146at2759"/>
<dbReference type="PANTHER" id="PTHR11774">
    <property type="entry name" value="GERANYLGERANYL TRANSFERASE TYPE BETA SUBUNIT"/>
    <property type="match status" value="1"/>
</dbReference>
<keyword evidence="8 9" id="KW-0862">Zinc</keyword>
<dbReference type="InterPro" id="IPR001330">
    <property type="entry name" value="Prenyltrans"/>
</dbReference>
<evidence type="ECO:0000256" key="5">
    <source>
        <dbReference type="ARBA" id="ARBA00022679"/>
    </source>
</evidence>
<dbReference type="GO" id="GO:0004660">
    <property type="term" value="F:protein farnesyltransferase activity"/>
    <property type="evidence" value="ECO:0007669"/>
    <property type="project" value="UniProtKB-UniRule"/>
</dbReference>
<comment type="cofactor">
    <cofactor evidence="9">
        <name>Zn(2+)</name>
        <dbReference type="ChEBI" id="CHEBI:29105"/>
    </cofactor>
    <text evidence="9">Binds 1 zinc ion per subunit.</text>
</comment>
<dbReference type="GO" id="GO:0097354">
    <property type="term" value="P:prenylation"/>
    <property type="evidence" value="ECO:0007669"/>
    <property type="project" value="UniProtKB-UniRule"/>
</dbReference>
<proteinExistence type="inferred from homology"/>
<dbReference type="CDD" id="cd02893">
    <property type="entry name" value="FTase"/>
    <property type="match status" value="1"/>
</dbReference>
<dbReference type="AlphaFoldDB" id="A0A8H2VKK8"/>
<protein>
    <recommendedName>
        <fullName evidence="3 9">Protein farnesyltransferase subunit beta</fullName>
        <shortName evidence="9">FTase-beta</shortName>
        <ecNumber evidence="2 9">2.5.1.58</ecNumber>
    </recommendedName>
</protein>
<evidence type="ECO:0000256" key="7">
    <source>
        <dbReference type="ARBA" id="ARBA00022737"/>
    </source>
</evidence>
<evidence type="ECO:0000256" key="8">
    <source>
        <dbReference type="ARBA" id="ARBA00022833"/>
    </source>
</evidence>
<evidence type="ECO:0000259" key="10">
    <source>
        <dbReference type="Pfam" id="PF00432"/>
    </source>
</evidence>
<evidence type="ECO:0000313" key="11">
    <source>
        <dbReference type="EMBL" id="CAB4257086.1"/>
    </source>
</evidence>
<dbReference type="Proteomes" id="UP000644660">
    <property type="component" value="Unassembled WGS sequence"/>
</dbReference>
<dbReference type="EC" id="2.5.1.58" evidence="2 9"/>
<gene>
    <name evidence="11" type="ORF">KABA2_13S02662</name>
</gene>